<reference evidence="1" key="1">
    <citation type="submission" date="2015-11" db="EMBL/GenBank/DDBJ databases">
        <title>De novo transcriptome assembly of four potential Pierce s Disease insect vectors from Arizona vineyards.</title>
        <authorList>
            <person name="Tassone E.E."/>
        </authorList>
    </citation>
    <scope>NUCLEOTIDE SEQUENCE</scope>
</reference>
<evidence type="ECO:0000313" key="1">
    <source>
        <dbReference type="EMBL" id="JAS46826.1"/>
    </source>
</evidence>
<dbReference type="EMBL" id="GECZ01022943">
    <property type="protein sequence ID" value="JAS46826.1"/>
    <property type="molecule type" value="Transcribed_RNA"/>
</dbReference>
<proteinExistence type="predicted"/>
<gene>
    <name evidence="1" type="ORF">g.4012</name>
</gene>
<feature type="non-terminal residue" evidence="1">
    <location>
        <position position="218"/>
    </location>
</feature>
<organism evidence="1">
    <name type="scientific">Cuerna arida</name>
    <dbReference type="NCBI Taxonomy" id="1464854"/>
    <lineage>
        <taxon>Eukaryota</taxon>
        <taxon>Metazoa</taxon>
        <taxon>Ecdysozoa</taxon>
        <taxon>Arthropoda</taxon>
        <taxon>Hexapoda</taxon>
        <taxon>Insecta</taxon>
        <taxon>Pterygota</taxon>
        <taxon>Neoptera</taxon>
        <taxon>Paraneoptera</taxon>
        <taxon>Hemiptera</taxon>
        <taxon>Auchenorrhyncha</taxon>
        <taxon>Membracoidea</taxon>
        <taxon>Cicadellidae</taxon>
        <taxon>Cicadellinae</taxon>
        <taxon>Proconiini</taxon>
        <taxon>Cuerna</taxon>
    </lineage>
</organism>
<name>A0A1B6F9E6_9HEMI</name>
<dbReference type="AlphaFoldDB" id="A0A1B6F9E6"/>
<accession>A0A1B6F9E6</accession>
<feature type="non-terminal residue" evidence="1">
    <location>
        <position position="1"/>
    </location>
</feature>
<sequence length="218" mass="23744">KLHASHALSMDVILSRGLELGSHAPDCWKHVFRCCLHVSQLEHRFFSQSGQAPGLSLPKLNNKAANSNIDKMSAADRLQFSFTPEDDDEVVDVYSFLATTSSPAITSQTVAELIAESKADSTGHGILSQDYAAKVICVLSQAVDKMFEEAALKLNLQALTSFMRALCTASQGQLFSRHPLGGIGTGGPRKWWAPVRLPRPWTPRDADTSLLLTRVGQV</sequence>
<protein>
    <submittedName>
        <fullName evidence="1">Uncharacterized protein</fullName>
    </submittedName>
</protein>